<reference evidence="3" key="1">
    <citation type="journal article" date="2006" name="Science">
        <title>Ancient noncoding elements conserved in the human genome.</title>
        <authorList>
            <person name="Venkatesh B."/>
            <person name="Kirkness E.F."/>
            <person name="Loh Y.H."/>
            <person name="Halpern A.L."/>
            <person name="Lee A.P."/>
            <person name="Johnson J."/>
            <person name="Dandona N."/>
            <person name="Viswanathan L.D."/>
            <person name="Tay A."/>
            <person name="Venter J.C."/>
            <person name="Strausberg R.L."/>
            <person name="Brenner S."/>
        </authorList>
    </citation>
    <scope>NUCLEOTIDE SEQUENCE [LARGE SCALE GENOMIC DNA]</scope>
</reference>
<keyword evidence="1" id="KW-0472">Membrane</keyword>
<dbReference type="InParanoid" id="A0A4W3J973"/>
<organism evidence="2 3">
    <name type="scientific">Callorhinchus milii</name>
    <name type="common">Ghost shark</name>
    <dbReference type="NCBI Taxonomy" id="7868"/>
    <lineage>
        <taxon>Eukaryota</taxon>
        <taxon>Metazoa</taxon>
        <taxon>Chordata</taxon>
        <taxon>Craniata</taxon>
        <taxon>Vertebrata</taxon>
        <taxon>Chondrichthyes</taxon>
        <taxon>Holocephali</taxon>
        <taxon>Chimaeriformes</taxon>
        <taxon>Callorhinchidae</taxon>
        <taxon>Callorhinchus</taxon>
    </lineage>
</organism>
<evidence type="ECO:0000313" key="2">
    <source>
        <dbReference type="Ensembl" id="ENSCMIP00000034633.1"/>
    </source>
</evidence>
<accession>A0A4W3J973</accession>
<sequence>MSAGCSEVLDNSGWEPIRVGRGKMPESLSCDGSCYQTDALVNIVLSLLLLFPGFFIQSNLSRHCCSSRLVHFRDNNTIILNQNKWFLVSTSSLRDC</sequence>
<dbReference type="Proteomes" id="UP000314986">
    <property type="component" value="Unassembled WGS sequence"/>
</dbReference>
<reference evidence="2" key="5">
    <citation type="submission" date="2025-09" db="UniProtKB">
        <authorList>
            <consortium name="Ensembl"/>
        </authorList>
    </citation>
    <scope>IDENTIFICATION</scope>
</reference>
<proteinExistence type="predicted"/>
<feature type="transmembrane region" description="Helical" evidence="1">
    <location>
        <begin position="39"/>
        <end position="56"/>
    </location>
</feature>
<protein>
    <submittedName>
        <fullName evidence="2">Uncharacterized protein</fullName>
    </submittedName>
</protein>
<evidence type="ECO:0000313" key="3">
    <source>
        <dbReference type="Proteomes" id="UP000314986"/>
    </source>
</evidence>
<keyword evidence="1" id="KW-0812">Transmembrane</keyword>
<name>A0A4W3J973_CALMI</name>
<dbReference type="AlphaFoldDB" id="A0A4W3J973"/>
<keyword evidence="3" id="KW-1185">Reference proteome</keyword>
<dbReference type="Ensembl" id="ENSCMIT00000035153.1">
    <property type="protein sequence ID" value="ENSCMIP00000034633.1"/>
    <property type="gene ID" value="ENSCMIG00000014680.1"/>
</dbReference>
<reference evidence="2" key="4">
    <citation type="submission" date="2025-08" db="UniProtKB">
        <authorList>
            <consortium name="Ensembl"/>
        </authorList>
    </citation>
    <scope>IDENTIFICATION</scope>
</reference>
<evidence type="ECO:0000256" key="1">
    <source>
        <dbReference type="SAM" id="Phobius"/>
    </source>
</evidence>
<reference evidence="3" key="2">
    <citation type="journal article" date="2007" name="PLoS Biol.">
        <title>Survey sequencing and comparative analysis of the elephant shark (Callorhinchus milii) genome.</title>
        <authorList>
            <person name="Venkatesh B."/>
            <person name="Kirkness E.F."/>
            <person name="Loh Y.H."/>
            <person name="Halpern A.L."/>
            <person name="Lee A.P."/>
            <person name="Johnson J."/>
            <person name="Dandona N."/>
            <person name="Viswanathan L.D."/>
            <person name="Tay A."/>
            <person name="Venter J.C."/>
            <person name="Strausberg R.L."/>
            <person name="Brenner S."/>
        </authorList>
    </citation>
    <scope>NUCLEOTIDE SEQUENCE [LARGE SCALE GENOMIC DNA]</scope>
</reference>
<keyword evidence="1" id="KW-1133">Transmembrane helix</keyword>
<reference evidence="3" key="3">
    <citation type="journal article" date="2014" name="Nature">
        <title>Elephant shark genome provides unique insights into gnathostome evolution.</title>
        <authorList>
            <consortium name="International Elephant Shark Genome Sequencing Consortium"/>
            <person name="Venkatesh B."/>
            <person name="Lee A.P."/>
            <person name="Ravi V."/>
            <person name="Maurya A.K."/>
            <person name="Lian M.M."/>
            <person name="Swann J.B."/>
            <person name="Ohta Y."/>
            <person name="Flajnik M.F."/>
            <person name="Sutoh Y."/>
            <person name="Kasahara M."/>
            <person name="Hoon S."/>
            <person name="Gangu V."/>
            <person name="Roy S.W."/>
            <person name="Irimia M."/>
            <person name="Korzh V."/>
            <person name="Kondrychyn I."/>
            <person name="Lim Z.W."/>
            <person name="Tay B.H."/>
            <person name="Tohari S."/>
            <person name="Kong K.W."/>
            <person name="Ho S."/>
            <person name="Lorente-Galdos B."/>
            <person name="Quilez J."/>
            <person name="Marques-Bonet T."/>
            <person name="Raney B.J."/>
            <person name="Ingham P.W."/>
            <person name="Tay A."/>
            <person name="Hillier L.W."/>
            <person name="Minx P."/>
            <person name="Boehm T."/>
            <person name="Wilson R.K."/>
            <person name="Brenner S."/>
            <person name="Warren W.C."/>
        </authorList>
    </citation>
    <scope>NUCLEOTIDE SEQUENCE [LARGE SCALE GENOMIC DNA]</scope>
</reference>